<keyword evidence="3" id="KW-0597">Phosphoprotein</keyword>
<dbReference type="InterPro" id="IPR051484">
    <property type="entry name" value="Tensin_PTEN_phosphatase"/>
</dbReference>
<dbReference type="GO" id="GO:0005925">
    <property type="term" value="C:focal adhesion"/>
    <property type="evidence" value="ECO:0007669"/>
    <property type="project" value="UniProtKB-SubCell"/>
</dbReference>
<dbReference type="FunFam" id="2.30.29.30:FF:000039">
    <property type="entry name" value="Tensin 1"/>
    <property type="match status" value="1"/>
</dbReference>
<evidence type="ECO:0000256" key="3">
    <source>
        <dbReference type="ARBA" id="ARBA00022553"/>
    </source>
</evidence>
<feature type="compositionally biased region" description="Low complexity" evidence="9">
    <location>
        <begin position="149"/>
        <end position="167"/>
    </location>
</feature>
<feature type="compositionally biased region" description="Basic and acidic residues" evidence="9">
    <location>
        <begin position="348"/>
        <end position="363"/>
    </location>
</feature>
<evidence type="ECO:0000256" key="7">
    <source>
        <dbReference type="ARBA" id="ARBA00022999"/>
    </source>
</evidence>
<name>H2LAE0_ORYLA</name>
<feature type="compositionally biased region" description="Polar residues" evidence="9">
    <location>
        <begin position="110"/>
        <end position="136"/>
    </location>
</feature>
<keyword evidence="4" id="KW-0378">Hydrolase</keyword>
<feature type="region of interest" description="Disordered" evidence="9">
    <location>
        <begin position="1"/>
        <end position="23"/>
    </location>
</feature>
<evidence type="ECO:0000256" key="1">
    <source>
        <dbReference type="ARBA" id="ARBA00004246"/>
    </source>
</evidence>
<reference evidence="11" key="3">
    <citation type="submission" date="2025-09" db="UniProtKB">
        <authorList>
            <consortium name="Ensembl"/>
        </authorList>
    </citation>
    <scope>IDENTIFICATION</scope>
    <source>
        <strain evidence="11">Hd-rR</strain>
    </source>
</reference>
<protein>
    <submittedName>
        <fullName evidence="11">Tensin 1</fullName>
    </submittedName>
</protein>
<dbReference type="PANTHER" id="PTHR45734:SF10">
    <property type="entry name" value="BLISTERY, ISOFORM A"/>
    <property type="match status" value="1"/>
</dbReference>
<dbReference type="PANTHER" id="PTHR45734">
    <property type="entry name" value="TENSIN"/>
    <property type="match status" value="1"/>
</dbReference>
<dbReference type="HOGENOM" id="CLU_057935_0_0_1"/>
<reference evidence="11 12" key="1">
    <citation type="journal article" date="2007" name="Nature">
        <title>The medaka draft genome and insights into vertebrate genome evolution.</title>
        <authorList>
            <person name="Kasahara M."/>
            <person name="Naruse K."/>
            <person name="Sasaki S."/>
            <person name="Nakatani Y."/>
            <person name="Qu W."/>
            <person name="Ahsan B."/>
            <person name="Yamada T."/>
            <person name="Nagayasu Y."/>
            <person name="Doi K."/>
            <person name="Kasai Y."/>
            <person name="Jindo T."/>
            <person name="Kobayashi D."/>
            <person name="Shimada A."/>
            <person name="Toyoda A."/>
            <person name="Kuroki Y."/>
            <person name="Fujiyama A."/>
            <person name="Sasaki T."/>
            <person name="Shimizu A."/>
            <person name="Asakawa S."/>
            <person name="Shimizu N."/>
            <person name="Hashimoto S."/>
            <person name="Yang J."/>
            <person name="Lee Y."/>
            <person name="Matsushima K."/>
            <person name="Sugano S."/>
            <person name="Sakaizumi M."/>
            <person name="Narita T."/>
            <person name="Ohishi K."/>
            <person name="Haga S."/>
            <person name="Ohta F."/>
            <person name="Nomoto H."/>
            <person name="Nogata K."/>
            <person name="Morishita T."/>
            <person name="Endo T."/>
            <person name="Shin-I T."/>
            <person name="Takeda H."/>
            <person name="Morishita S."/>
            <person name="Kohara Y."/>
        </authorList>
    </citation>
    <scope>NUCLEOTIDE SEQUENCE [LARGE SCALE GENOMIC DNA]</scope>
    <source>
        <strain evidence="11 12">Hd-rR</strain>
    </source>
</reference>
<evidence type="ECO:0000256" key="8">
    <source>
        <dbReference type="PROSITE-ProRule" id="PRU00191"/>
    </source>
</evidence>
<comment type="subcellular location">
    <subcellularLocation>
        <location evidence="1">Cell junction</location>
        <location evidence="1">Focal adhesion</location>
    </subcellularLocation>
</comment>
<dbReference type="GeneTree" id="ENSGT00940000155400"/>
<evidence type="ECO:0000256" key="6">
    <source>
        <dbReference type="ARBA" id="ARBA00022949"/>
    </source>
</evidence>
<evidence type="ECO:0000313" key="11">
    <source>
        <dbReference type="Ensembl" id="ENSORLP00000002848.2"/>
    </source>
</evidence>
<dbReference type="InterPro" id="IPR035012">
    <property type="entry name" value="Tensin-like_SH2"/>
</dbReference>
<feature type="region of interest" description="Disordered" evidence="9">
    <location>
        <begin position="248"/>
        <end position="378"/>
    </location>
</feature>
<dbReference type="SUPFAM" id="SSF55550">
    <property type="entry name" value="SH2 domain"/>
    <property type="match status" value="1"/>
</dbReference>
<dbReference type="Ensembl" id="ENSORLT00000002849.2">
    <property type="protein sequence ID" value="ENSORLP00000002848.2"/>
    <property type="gene ID" value="ENSORLG00000002301.2"/>
</dbReference>
<dbReference type="SMART" id="SM00462">
    <property type="entry name" value="PTB"/>
    <property type="match status" value="1"/>
</dbReference>
<dbReference type="Pfam" id="PF08416">
    <property type="entry name" value="PTB"/>
    <property type="match status" value="1"/>
</dbReference>
<dbReference type="Pfam" id="PF00017">
    <property type="entry name" value="SH2"/>
    <property type="match status" value="1"/>
</dbReference>
<dbReference type="Gene3D" id="3.30.505.10">
    <property type="entry name" value="SH2 domain"/>
    <property type="match status" value="1"/>
</dbReference>
<evidence type="ECO:0000259" key="10">
    <source>
        <dbReference type="PROSITE" id="PS50001"/>
    </source>
</evidence>
<keyword evidence="7 8" id="KW-0727">SH2 domain</keyword>
<evidence type="ECO:0000256" key="9">
    <source>
        <dbReference type="SAM" id="MobiDB-lite"/>
    </source>
</evidence>
<dbReference type="FunFam" id="3.30.505.10:FF:000002">
    <property type="entry name" value="Tensin 1"/>
    <property type="match status" value="1"/>
</dbReference>
<accession>H2LAE0</accession>
<dbReference type="PROSITE" id="PS50001">
    <property type="entry name" value="SH2"/>
    <property type="match status" value="1"/>
</dbReference>
<dbReference type="InterPro" id="IPR033929">
    <property type="entry name" value="Tensin_PTB"/>
</dbReference>
<evidence type="ECO:0000256" key="5">
    <source>
        <dbReference type="ARBA" id="ARBA00022912"/>
    </source>
</evidence>
<dbReference type="SMART" id="SM00252">
    <property type="entry name" value="SH2"/>
    <property type="match status" value="1"/>
</dbReference>
<evidence type="ECO:0000256" key="4">
    <source>
        <dbReference type="ARBA" id="ARBA00022801"/>
    </source>
</evidence>
<comment type="similarity">
    <text evidence="2">Belongs to the PTEN phosphatase protein family.</text>
</comment>
<keyword evidence="12" id="KW-1185">Reference proteome</keyword>
<dbReference type="GO" id="GO:0004721">
    <property type="term" value="F:phosphoprotein phosphatase activity"/>
    <property type="evidence" value="ECO:0007669"/>
    <property type="project" value="UniProtKB-KW"/>
</dbReference>
<keyword evidence="6" id="KW-0965">Cell junction</keyword>
<dbReference type="Proteomes" id="UP000001038">
    <property type="component" value="Chromosome 2"/>
</dbReference>
<dbReference type="Gene3D" id="2.30.29.30">
    <property type="entry name" value="Pleckstrin-homology domain (PH domain)/Phosphotyrosine-binding domain (PTB)"/>
    <property type="match status" value="1"/>
</dbReference>
<dbReference type="AlphaFoldDB" id="H2LAE0"/>
<feature type="region of interest" description="Disordered" evidence="9">
    <location>
        <begin position="68"/>
        <end position="186"/>
    </location>
</feature>
<feature type="compositionally biased region" description="Polar residues" evidence="9">
    <location>
        <begin position="68"/>
        <end position="103"/>
    </location>
</feature>
<dbReference type="InterPro" id="IPR013625">
    <property type="entry name" value="PTB"/>
</dbReference>
<sequence>MLDLDPINSHLSKSHSAPPGENIINSSQVPFSQTLARPSYQAESAIHGYKNAGSVNNAYHQPLRTTGRVSTVTNQSAVTDSSAHSLPQRSNAGYQQQTITPTHTPEPYLQTHQSPYNHPSVLSSNFHQHAPTNSYAGSIVSHSPDLKGSSPYPGCSTSSSPLPALTPQLKDLSSSPLPKEQDTEEETLNLEGLVAHRIAGKALTNCFSRWTDSSDEVPNSPSFMYTNRPASPEGSQVNIMGVHTVPGSPNTLHRTVATNTPPSPALQRRLGQASPSLARHPSPAGKPSSPLIGRNLKTASGGVPQSPMMGRRTMGSGQSTPDEMGAASRQGSAQPPPTPTFPVSPQLPEKRHMSSGDAERTDNKIMTPVSGGSTPNLTNTLPDVSKSIYDVYPDIKMNVKFVQDTSKFWYKPDISREQAINLLKDREPGAFVIRDSHSFRGAYGLAMKVACPPPTIQQNKKVGDLTNELVRHFLIETSPKGVRLKGCPNEPYFGCLSALVYQHSMTPLALPCKLMIPTKDPNEEALELATPTDPVVELLKQEAACNVLYINSVDMESLTGPQAIAKAISQTLATSPLPAATTVHFKVTTQGITLTDSQRKIFFRRHYPISTITYCDMDPQNRKWGKEGGGSVKLFGFVARKQGSTTDNASHLFAELDPDQPASAIVSFVSKTLNR</sequence>
<feature type="domain" description="SH2" evidence="10">
    <location>
        <begin position="409"/>
        <end position="518"/>
    </location>
</feature>
<dbReference type="SUPFAM" id="SSF50729">
    <property type="entry name" value="PH domain-like"/>
    <property type="match status" value="1"/>
</dbReference>
<feature type="compositionally biased region" description="Polar residues" evidence="9">
    <location>
        <begin position="248"/>
        <end position="260"/>
    </location>
</feature>
<evidence type="ECO:0000256" key="2">
    <source>
        <dbReference type="ARBA" id="ARBA00007881"/>
    </source>
</evidence>
<dbReference type="InterPro" id="IPR000980">
    <property type="entry name" value="SH2"/>
</dbReference>
<dbReference type="InterPro" id="IPR006020">
    <property type="entry name" value="PTB/PI_dom"/>
</dbReference>
<organism evidence="11 12">
    <name type="scientific">Oryzias latipes</name>
    <name type="common">Japanese rice fish</name>
    <name type="synonym">Japanese killifish</name>
    <dbReference type="NCBI Taxonomy" id="8090"/>
    <lineage>
        <taxon>Eukaryota</taxon>
        <taxon>Metazoa</taxon>
        <taxon>Chordata</taxon>
        <taxon>Craniata</taxon>
        <taxon>Vertebrata</taxon>
        <taxon>Euteleostomi</taxon>
        <taxon>Actinopterygii</taxon>
        <taxon>Neopterygii</taxon>
        <taxon>Teleostei</taxon>
        <taxon>Neoteleostei</taxon>
        <taxon>Acanthomorphata</taxon>
        <taxon>Ovalentaria</taxon>
        <taxon>Atherinomorphae</taxon>
        <taxon>Beloniformes</taxon>
        <taxon>Adrianichthyidae</taxon>
        <taxon>Oryziinae</taxon>
        <taxon>Oryzias</taxon>
    </lineage>
</organism>
<dbReference type="InterPro" id="IPR036860">
    <property type="entry name" value="SH2_dom_sf"/>
</dbReference>
<reference evidence="11" key="2">
    <citation type="submission" date="2025-08" db="UniProtKB">
        <authorList>
            <consortium name="Ensembl"/>
        </authorList>
    </citation>
    <scope>IDENTIFICATION</scope>
    <source>
        <strain evidence="11">Hd-rR</strain>
    </source>
</reference>
<dbReference type="CDD" id="cd09927">
    <property type="entry name" value="SH2_Tensin_like"/>
    <property type="match status" value="1"/>
</dbReference>
<keyword evidence="5" id="KW-0904">Protein phosphatase</keyword>
<dbReference type="Bgee" id="ENSORLG00000002301">
    <property type="expression patterns" value="Expressed in brain and 11 other cell types or tissues"/>
</dbReference>
<proteinExistence type="inferred from homology"/>
<dbReference type="InterPro" id="IPR011993">
    <property type="entry name" value="PH-like_dom_sf"/>
</dbReference>
<dbReference type="CDD" id="cd01213">
    <property type="entry name" value="PTB_tensin"/>
    <property type="match status" value="1"/>
</dbReference>
<evidence type="ECO:0000313" key="12">
    <source>
        <dbReference type="Proteomes" id="UP000001038"/>
    </source>
</evidence>